<dbReference type="AlphaFoldDB" id="A0A8S9L3G4"/>
<reference evidence="2" key="1">
    <citation type="submission" date="2019-12" db="EMBL/GenBank/DDBJ databases">
        <title>Genome sequencing and annotation of Brassica cretica.</title>
        <authorList>
            <person name="Studholme D.J."/>
            <person name="Sarris P.F."/>
        </authorList>
    </citation>
    <scope>NUCLEOTIDE SEQUENCE</scope>
    <source>
        <strain evidence="2">PFS-001/15</strain>
        <tissue evidence="2">Leaf</tissue>
    </source>
</reference>
<name>A0A8S9L3G4_BRACR</name>
<dbReference type="InterPro" id="IPR002156">
    <property type="entry name" value="RNaseH_domain"/>
</dbReference>
<evidence type="ECO:0000313" key="2">
    <source>
        <dbReference type="EMBL" id="KAF2600133.1"/>
    </source>
</evidence>
<dbReference type="GO" id="GO:0003676">
    <property type="term" value="F:nucleic acid binding"/>
    <property type="evidence" value="ECO:0007669"/>
    <property type="project" value="InterPro"/>
</dbReference>
<protein>
    <recommendedName>
        <fullName evidence="1">RNase H type-1 domain-containing protein</fullName>
    </recommendedName>
</protein>
<dbReference type="Proteomes" id="UP000712281">
    <property type="component" value="Unassembled WGS sequence"/>
</dbReference>
<dbReference type="EMBL" id="QGKW02000717">
    <property type="protein sequence ID" value="KAF2600133.1"/>
    <property type="molecule type" value="Genomic_DNA"/>
</dbReference>
<dbReference type="InterPro" id="IPR052929">
    <property type="entry name" value="RNase_H-like_EbsB-rel"/>
</dbReference>
<gene>
    <name evidence="2" type="ORF">F2Q68_00009004</name>
</gene>
<evidence type="ECO:0000259" key="1">
    <source>
        <dbReference type="Pfam" id="PF13456"/>
    </source>
</evidence>
<proteinExistence type="predicted"/>
<accession>A0A8S9L3G4</accession>
<dbReference type="Pfam" id="PF13456">
    <property type="entry name" value="RVT_3"/>
    <property type="match status" value="1"/>
</dbReference>
<feature type="domain" description="RNase H type-1" evidence="1">
    <location>
        <begin position="63"/>
        <end position="179"/>
    </location>
</feature>
<evidence type="ECO:0000313" key="3">
    <source>
        <dbReference type="Proteomes" id="UP000712281"/>
    </source>
</evidence>
<dbReference type="PANTHER" id="PTHR47074">
    <property type="entry name" value="BNAC02G40300D PROTEIN"/>
    <property type="match status" value="1"/>
</dbReference>
<dbReference type="GO" id="GO:0004523">
    <property type="term" value="F:RNA-DNA hybrid ribonuclease activity"/>
    <property type="evidence" value="ECO:0007669"/>
    <property type="project" value="InterPro"/>
</dbReference>
<comment type="caution">
    <text evidence="2">The sequence shown here is derived from an EMBL/GenBank/DDBJ whole genome shotgun (WGS) entry which is preliminary data.</text>
</comment>
<sequence length="208" mass="23596">MRKPILYDLDLRVCDLIEPQTKTWDRVNKNITSEHGGRGGRINQVLSWQRPPSDTLKCNVGIAWSKGKSMAGSGWIVRDDKGEVVLHSRRAFSGIDSLIEAKHTGLLWALESLGSHRIERVCVEVEAPELVGVVERPGAWPSYRAYGRELQVVLGRHNAWKLKAVSRGANRTAFLIARSVTMDMRLQSYVARGEPDWLRVIVDEEKRW</sequence>
<dbReference type="PANTHER" id="PTHR47074:SF49">
    <property type="entry name" value="POLYNUCLEOTIDYL TRANSFERASE, RIBONUCLEASE H-LIKE SUPERFAMILY PROTEIN"/>
    <property type="match status" value="1"/>
</dbReference>
<organism evidence="2 3">
    <name type="scientific">Brassica cretica</name>
    <name type="common">Mustard</name>
    <dbReference type="NCBI Taxonomy" id="69181"/>
    <lineage>
        <taxon>Eukaryota</taxon>
        <taxon>Viridiplantae</taxon>
        <taxon>Streptophyta</taxon>
        <taxon>Embryophyta</taxon>
        <taxon>Tracheophyta</taxon>
        <taxon>Spermatophyta</taxon>
        <taxon>Magnoliopsida</taxon>
        <taxon>eudicotyledons</taxon>
        <taxon>Gunneridae</taxon>
        <taxon>Pentapetalae</taxon>
        <taxon>rosids</taxon>
        <taxon>malvids</taxon>
        <taxon>Brassicales</taxon>
        <taxon>Brassicaceae</taxon>
        <taxon>Brassiceae</taxon>
        <taxon>Brassica</taxon>
    </lineage>
</organism>